<evidence type="ECO:0000256" key="12">
    <source>
        <dbReference type="ARBA" id="ARBA00023136"/>
    </source>
</evidence>
<dbReference type="EC" id="2.4.1.109" evidence="5"/>
<keyword evidence="6" id="KW-0808">Transferase</keyword>
<proteinExistence type="inferred from homology"/>
<dbReference type="InterPro" id="IPR011990">
    <property type="entry name" value="TPR-like_helical_dom_sf"/>
</dbReference>
<dbReference type="EMBL" id="KB007933">
    <property type="protein sequence ID" value="ELR19196.1"/>
    <property type="molecule type" value="Genomic_DNA"/>
</dbReference>
<evidence type="ECO:0000256" key="10">
    <source>
        <dbReference type="ARBA" id="ARBA00022824"/>
    </source>
</evidence>
<evidence type="ECO:0000256" key="13">
    <source>
        <dbReference type="PROSITE-ProRule" id="PRU00339"/>
    </source>
</evidence>
<dbReference type="OrthoDB" id="19588at2759"/>
<dbReference type="Pfam" id="PF08409">
    <property type="entry name" value="TMTC_DUF1736"/>
    <property type="match status" value="1"/>
</dbReference>
<evidence type="ECO:0000256" key="1">
    <source>
        <dbReference type="ARBA" id="ARBA00004141"/>
    </source>
</evidence>
<evidence type="ECO:0000256" key="4">
    <source>
        <dbReference type="ARBA" id="ARBA00007882"/>
    </source>
</evidence>
<protein>
    <recommendedName>
        <fullName evidence="5">dolichyl-phosphate-mannose--protein mannosyltransferase</fullName>
        <ecNumber evidence="5">2.4.1.109</ecNumber>
    </recommendedName>
</protein>
<organism evidence="17 18">
    <name type="scientific">Acanthamoeba castellanii (strain ATCC 30010 / Neff)</name>
    <dbReference type="NCBI Taxonomy" id="1257118"/>
    <lineage>
        <taxon>Eukaryota</taxon>
        <taxon>Amoebozoa</taxon>
        <taxon>Discosea</taxon>
        <taxon>Longamoebia</taxon>
        <taxon>Centramoebida</taxon>
        <taxon>Acanthamoebidae</taxon>
        <taxon>Acanthamoeba</taxon>
    </lineage>
</organism>
<feature type="region of interest" description="Disordered" evidence="14">
    <location>
        <begin position="15"/>
        <end position="56"/>
    </location>
</feature>
<feature type="transmembrane region" description="Helical" evidence="15">
    <location>
        <begin position="464"/>
        <end position="482"/>
    </location>
</feature>
<dbReference type="GO" id="GO:0030968">
    <property type="term" value="P:endoplasmic reticulum unfolded protein response"/>
    <property type="evidence" value="ECO:0007669"/>
    <property type="project" value="TreeGrafter"/>
</dbReference>
<dbReference type="Proteomes" id="UP000011083">
    <property type="component" value="Unassembled WGS sequence"/>
</dbReference>
<keyword evidence="18" id="KW-1185">Reference proteome</keyword>
<comment type="similarity">
    <text evidence="4">Belongs to the TMTC family.</text>
</comment>
<evidence type="ECO:0000256" key="11">
    <source>
        <dbReference type="ARBA" id="ARBA00022989"/>
    </source>
</evidence>
<evidence type="ECO:0000256" key="8">
    <source>
        <dbReference type="ARBA" id="ARBA00022737"/>
    </source>
</evidence>
<dbReference type="Gene3D" id="1.25.40.10">
    <property type="entry name" value="Tetratricopeptide repeat domain"/>
    <property type="match status" value="1"/>
</dbReference>
<keyword evidence="10" id="KW-0256">Endoplasmic reticulum</keyword>
<comment type="pathway">
    <text evidence="3">Protein modification; protein glycosylation.</text>
</comment>
<feature type="transmembrane region" description="Helical" evidence="15">
    <location>
        <begin position="253"/>
        <end position="269"/>
    </location>
</feature>
<feature type="repeat" description="TPR" evidence="13">
    <location>
        <begin position="613"/>
        <end position="646"/>
    </location>
</feature>
<dbReference type="InterPro" id="IPR019734">
    <property type="entry name" value="TPR_rpt"/>
</dbReference>
<keyword evidence="8" id="KW-0677">Repeat</keyword>
<dbReference type="GO" id="GO:0005783">
    <property type="term" value="C:endoplasmic reticulum"/>
    <property type="evidence" value="ECO:0007669"/>
    <property type="project" value="UniProtKB-SubCell"/>
</dbReference>
<dbReference type="RefSeq" id="XP_004341281.1">
    <property type="nucleotide sequence ID" value="XM_004341233.1"/>
</dbReference>
<dbReference type="KEGG" id="acan:ACA1_262540"/>
<keyword evidence="11 15" id="KW-1133">Transmembrane helix</keyword>
<feature type="repeat" description="TPR" evidence="13">
    <location>
        <begin position="575"/>
        <end position="608"/>
    </location>
</feature>
<feature type="transmembrane region" description="Helical" evidence="15">
    <location>
        <begin position="404"/>
        <end position="425"/>
    </location>
</feature>
<dbReference type="SUPFAM" id="SSF81901">
    <property type="entry name" value="HCP-like"/>
    <property type="match status" value="1"/>
</dbReference>
<evidence type="ECO:0000313" key="18">
    <source>
        <dbReference type="Proteomes" id="UP000011083"/>
    </source>
</evidence>
<dbReference type="SMART" id="SM00028">
    <property type="entry name" value="TPR"/>
    <property type="match status" value="4"/>
</dbReference>
<evidence type="ECO:0000259" key="16">
    <source>
        <dbReference type="Pfam" id="PF08409"/>
    </source>
</evidence>
<dbReference type="PANTHER" id="PTHR44227">
    <property type="match status" value="1"/>
</dbReference>
<dbReference type="PROSITE" id="PS50005">
    <property type="entry name" value="TPR"/>
    <property type="match status" value="2"/>
</dbReference>
<evidence type="ECO:0000256" key="6">
    <source>
        <dbReference type="ARBA" id="ARBA00022679"/>
    </source>
</evidence>
<sequence>MATVRKGASFFKKAKDAAIPPNQEEDVKKDVSAKIAPTSSSSNLSEMHSSDSDSKSQSTENVWWSEVTSGWQSVKWNWDTARLTIPLWAVAPIVAFLVFSNGLHGGLVFDDSEVVGRNPDVRGTRDYIDLWWNDYWGNLINEEGVWSCKSYRPVTVTTLRWNFMLHGQETFGYHLVNVLLHSVCTLLLYFAGLEVFRGDRGMSALAALLFATHPIHTDAIDSIVGRAEGLYGLFYLMAFLAYVRCASPRGTSWGWYCGYVVCFILSVLSKEMGLMVLANCWAWDLLYNFDCWSLAVSFLPAKFNVAGVKREGLVATFNRFRPLVWRTLATTVVGVAFMVHRKWWVGSFADLKMQIQHNPIAFAEGQEKWLTIFYLHFQYMWIQLWPAQLSCDYSMACIPMRWHAVLLVSLSWYIVPFIPASQVLFQPGTVIAERVLYIPSIGICLITSWLLFTAWRRGYITKEVFLAVCLIVLLAYSARTLARNPDWNSQLSLFKSASEVCYGSGKAHYNYAAELEMGHLEAEAEKEYLLSAAVSDSYTSARGRLGKIWLKRGNLTKSLEFYANIVNHHPKLYHEFAWHDTAYILWQLGDIDKAITFYHFAMSITPKGDQMEGDAETNLGCLYLSIGNVTQAMPYLEKAAKLKPDDDSVLNNLAVGYYLQKRTDEALALFTKAASRPTVRSLVPTDNVRRMSLAAKDPNYNPVITFSALIRP</sequence>
<reference evidence="17 18" key="1">
    <citation type="journal article" date="2013" name="Genome Biol.">
        <title>Genome of Acanthamoeba castellanii highlights extensive lateral gene transfer and early evolution of tyrosine kinase signaling.</title>
        <authorList>
            <person name="Clarke M."/>
            <person name="Lohan A.J."/>
            <person name="Liu B."/>
            <person name="Lagkouvardos I."/>
            <person name="Roy S."/>
            <person name="Zafar N."/>
            <person name="Bertelli C."/>
            <person name="Schilde C."/>
            <person name="Kianianmomeni A."/>
            <person name="Burglin T.R."/>
            <person name="Frech C."/>
            <person name="Turcotte B."/>
            <person name="Kopec K.O."/>
            <person name="Synnott J.M."/>
            <person name="Choo C."/>
            <person name="Paponov I."/>
            <person name="Finkler A."/>
            <person name="Soon Heng Tan C."/>
            <person name="Hutchins A.P."/>
            <person name="Weinmeier T."/>
            <person name="Rattei T."/>
            <person name="Chu J.S."/>
            <person name="Gimenez G."/>
            <person name="Irimia M."/>
            <person name="Rigden D.J."/>
            <person name="Fitzpatrick D.A."/>
            <person name="Lorenzo-Morales J."/>
            <person name="Bateman A."/>
            <person name="Chiu C.H."/>
            <person name="Tang P."/>
            <person name="Hegemann P."/>
            <person name="Fromm H."/>
            <person name="Raoult D."/>
            <person name="Greub G."/>
            <person name="Miranda-Saavedra D."/>
            <person name="Chen N."/>
            <person name="Nash P."/>
            <person name="Ginger M.L."/>
            <person name="Horn M."/>
            <person name="Schaap P."/>
            <person name="Caler L."/>
            <person name="Loftus B."/>
        </authorList>
    </citation>
    <scope>NUCLEOTIDE SEQUENCE [LARGE SCALE GENOMIC DNA]</scope>
    <source>
        <strain evidence="17 18">Neff</strain>
    </source>
</reference>
<dbReference type="GO" id="GO:0016020">
    <property type="term" value="C:membrane"/>
    <property type="evidence" value="ECO:0007669"/>
    <property type="project" value="UniProtKB-SubCell"/>
</dbReference>
<dbReference type="Pfam" id="PF13432">
    <property type="entry name" value="TPR_16"/>
    <property type="match status" value="1"/>
</dbReference>
<evidence type="ECO:0000256" key="7">
    <source>
        <dbReference type="ARBA" id="ARBA00022692"/>
    </source>
</evidence>
<dbReference type="GeneID" id="14920376"/>
<dbReference type="AlphaFoldDB" id="L8H429"/>
<dbReference type="InterPro" id="IPR052346">
    <property type="entry name" value="O-mannosyl-transferase_TMTC"/>
</dbReference>
<dbReference type="VEuPathDB" id="AmoebaDB:ACA1_262540"/>
<evidence type="ECO:0000256" key="15">
    <source>
        <dbReference type="SAM" id="Phobius"/>
    </source>
</evidence>
<gene>
    <name evidence="17" type="ORF">ACA1_262540</name>
</gene>
<keyword evidence="12 15" id="KW-0472">Membrane</keyword>
<evidence type="ECO:0000256" key="9">
    <source>
        <dbReference type="ARBA" id="ARBA00022803"/>
    </source>
</evidence>
<feature type="transmembrane region" description="Helical" evidence="15">
    <location>
        <begin position="431"/>
        <end position="452"/>
    </location>
</feature>
<dbReference type="GO" id="GO:0004169">
    <property type="term" value="F:dolichyl-phosphate-mannose-protein mannosyltransferase activity"/>
    <property type="evidence" value="ECO:0007669"/>
    <property type="project" value="UniProtKB-EC"/>
</dbReference>
<keyword evidence="7 15" id="KW-0812">Transmembrane</keyword>
<dbReference type="PANTHER" id="PTHR44227:SF3">
    <property type="entry name" value="PROTEIN O-MANNOSYL-TRANSFERASE TMTC4"/>
    <property type="match status" value="1"/>
</dbReference>
<dbReference type="InterPro" id="IPR013618">
    <property type="entry name" value="TMTC_DUF1736"/>
</dbReference>
<feature type="transmembrane region" description="Helical" evidence="15">
    <location>
        <begin position="171"/>
        <end position="192"/>
    </location>
</feature>
<feature type="transmembrane region" description="Helical" evidence="15">
    <location>
        <begin position="323"/>
        <end position="344"/>
    </location>
</feature>
<dbReference type="UniPathway" id="UPA00378"/>
<evidence type="ECO:0000256" key="3">
    <source>
        <dbReference type="ARBA" id="ARBA00004922"/>
    </source>
</evidence>
<name>L8H429_ACACF</name>
<dbReference type="STRING" id="1257118.L8H429"/>
<feature type="transmembrane region" description="Helical" evidence="15">
    <location>
        <begin position="85"/>
        <end position="103"/>
    </location>
</feature>
<dbReference type="Pfam" id="PF13181">
    <property type="entry name" value="TPR_8"/>
    <property type="match status" value="1"/>
</dbReference>
<evidence type="ECO:0000256" key="5">
    <source>
        <dbReference type="ARBA" id="ARBA00012839"/>
    </source>
</evidence>
<evidence type="ECO:0000256" key="2">
    <source>
        <dbReference type="ARBA" id="ARBA00004240"/>
    </source>
</evidence>
<comment type="subcellular location">
    <subcellularLocation>
        <location evidence="2">Endoplasmic reticulum</location>
    </subcellularLocation>
    <subcellularLocation>
        <location evidence="1">Membrane</location>
        <topology evidence="1">Multi-pass membrane protein</topology>
    </subcellularLocation>
</comment>
<dbReference type="OMA" id="TQIFYND"/>
<feature type="domain" description="DUF1736" evidence="16">
    <location>
        <begin position="355"/>
        <end position="400"/>
    </location>
</feature>
<accession>L8H429</accession>
<keyword evidence="9 13" id="KW-0802">TPR repeat</keyword>
<evidence type="ECO:0000256" key="14">
    <source>
        <dbReference type="SAM" id="MobiDB-lite"/>
    </source>
</evidence>
<evidence type="ECO:0000313" key="17">
    <source>
        <dbReference type="EMBL" id="ELR19196.1"/>
    </source>
</evidence>